<dbReference type="Proteomes" id="UP000714275">
    <property type="component" value="Unassembled WGS sequence"/>
</dbReference>
<evidence type="ECO:0000313" key="1">
    <source>
        <dbReference type="EMBL" id="KAG1776391.1"/>
    </source>
</evidence>
<evidence type="ECO:0000313" key="2">
    <source>
        <dbReference type="Proteomes" id="UP000714275"/>
    </source>
</evidence>
<gene>
    <name evidence="1" type="ORF">EV702DRAFT_1110457</name>
</gene>
<comment type="caution">
    <text evidence="1">The sequence shown here is derived from an EMBL/GenBank/DDBJ whole genome shotgun (WGS) entry which is preliminary data.</text>
</comment>
<dbReference type="EMBL" id="JABBWD010000027">
    <property type="protein sequence ID" value="KAG1776391.1"/>
    <property type="molecule type" value="Genomic_DNA"/>
</dbReference>
<keyword evidence="2" id="KW-1185">Reference proteome</keyword>
<organism evidence="1 2">
    <name type="scientific">Suillus placidus</name>
    <dbReference type="NCBI Taxonomy" id="48579"/>
    <lineage>
        <taxon>Eukaryota</taxon>
        <taxon>Fungi</taxon>
        <taxon>Dikarya</taxon>
        <taxon>Basidiomycota</taxon>
        <taxon>Agaricomycotina</taxon>
        <taxon>Agaricomycetes</taxon>
        <taxon>Agaricomycetidae</taxon>
        <taxon>Boletales</taxon>
        <taxon>Suillineae</taxon>
        <taxon>Suillaceae</taxon>
        <taxon>Suillus</taxon>
    </lineage>
</organism>
<sequence length="95" mass="10826">MFMVIGAAGEFPMKMIMCSSVSRVKMMLVALVLIPIVSTHNRTRNYWRFFESTLIDMDMPAGCRRMRGIFGTGDFESDKSALQIDKEMPVNLSMH</sequence>
<dbReference type="AlphaFoldDB" id="A0A9P6ZTT3"/>
<accession>A0A9P6ZTT3</accession>
<protein>
    <submittedName>
        <fullName evidence="1">Uncharacterized protein</fullName>
    </submittedName>
</protein>
<reference evidence="1" key="1">
    <citation type="journal article" date="2020" name="New Phytol.">
        <title>Comparative genomics reveals dynamic genome evolution in host specialist ectomycorrhizal fungi.</title>
        <authorList>
            <person name="Lofgren L.A."/>
            <person name="Nguyen N.H."/>
            <person name="Vilgalys R."/>
            <person name="Ruytinx J."/>
            <person name="Liao H.L."/>
            <person name="Branco S."/>
            <person name="Kuo A."/>
            <person name="LaButti K."/>
            <person name="Lipzen A."/>
            <person name="Andreopoulos W."/>
            <person name="Pangilinan J."/>
            <person name="Riley R."/>
            <person name="Hundley H."/>
            <person name="Na H."/>
            <person name="Barry K."/>
            <person name="Grigoriev I.V."/>
            <person name="Stajich J.E."/>
            <person name="Kennedy P.G."/>
        </authorList>
    </citation>
    <scope>NUCLEOTIDE SEQUENCE</scope>
    <source>
        <strain evidence="1">DOB743</strain>
    </source>
</reference>
<name>A0A9P6ZTT3_9AGAM</name>
<proteinExistence type="predicted"/>